<dbReference type="InterPro" id="IPR000595">
    <property type="entry name" value="cNMP-bd_dom"/>
</dbReference>
<evidence type="ECO:0000259" key="1">
    <source>
        <dbReference type="PROSITE" id="PS50042"/>
    </source>
</evidence>
<dbReference type="InterPro" id="IPR018490">
    <property type="entry name" value="cNMP-bd_dom_sf"/>
</dbReference>
<reference evidence="2 3" key="1">
    <citation type="submission" date="2017-07" db="EMBL/GenBank/DDBJ databases">
        <authorList>
            <person name="Sun Z.S."/>
            <person name="Albrecht U."/>
            <person name="Echele G."/>
            <person name="Lee C.C."/>
        </authorList>
    </citation>
    <scope>NUCLEOTIDE SEQUENCE [LARGE SCALE GENOMIC DNA]</scope>
    <source>
        <strain evidence="3">type strain: KCTC 22618</strain>
    </source>
</reference>
<dbReference type="Gene3D" id="2.60.120.10">
    <property type="entry name" value="Jelly Rolls"/>
    <property type="match status" value="1"/>
</dbReference>
<dbReference type="SUPFAM" id="SSF51206">
    <property type="entry name" value="cAMP-binding domain-like"/>
    <property type="match status" value="1"/>
</dbReference>
<proteinExistence type="predicted"/>
<gene>
    <name evidence="2" type="ORF">TJEJU_1471</name>
</gene>
<dbReference type="Pfam" id="PF00027">
    <property type="entry name" value="cNMP_binding"/>
    <property type="match status" value="1"/>
</dbReference>
<dbReference type="RefSeq" id="WP_095070772.1">
    <property type="nucleotide sequence ID" value="NZ_LT899436.1"/>
</dbReference>
<feature type="domain" description="Cyclic nucleotide-binding" evidence="1">
    <location>
        <begin position="19"/>
        <end position="113"/>
    </location>
</feature>
<protein>
    <submittedName>
        <fullName evidence="2">Cyclic nucleotide-binding domain protein</fullName>
    </submittedName>
</protein>
<evidence type="ECO:0000313" key="2">
    <source>
        <dbReference type="EMBL" id="SNR15202.1"/>
    </source>
</evidence>
<sequence>MKNYQLLKNKILEEGILTEQKTFKRDEFIKVKGSKDTNIYFIKSGSVKVFFTNNTEEHVMYFGYKNSIITAIDSFLSNSISDLEIKALKKTAVFYISKQEFYNFLDTNTEYLKLWNEILQEIILHQFEREKDLLLTSPEERYQKVLHRNPELFQEIPHKYIASYLRMASETLSRIKKT</sequence>
<dbReference type="InterPro" id="IPR014710">
    <property type="entry name" value="RmlC-like_jellyroll"/>
</dbReference>
<dbReference type="KEGG" id="tje:TJEJU_1471"/>
<dbReference type="PROSITE" id="PS50042">
    <property type="entry name" value="CNMP_BINDING_3"/>
    <property type="match status" value="1"/>
</dbReference>
<evidence type="ECO:0000313" key="3">
    <source>
        <dbReference type="Proteomes" id="UP000215214"/>
    </source>
</evidence>
<dbReference type="Proteomes" id="UP000215214">
    <property type="component" value="Chromosome TJEJU"/>
</dbReference>
<keyword evidence="3" id="KW-1185">Reference proteome</keyword>
<dbReference type="EMBL" id="LT899436">
    <property type="protein sequence ID" value="SNR15202.1"/>
    <property type="molecule type" value="Genomic_DNA"/>
</dbReference>
<dbReference type="AlphaFoldDB" id="A0A238U7Y2"/>
<accession>A0A238U7Y2</accession>
<dbReference type="OrthoDB" id="663011at2"/>
<name>A0A238U7Y2_9FLAO</name>
<organism evidence="2 3">
    <name type="scientific">Tenacibaculum jejuense</name>
    <dbReference type="NCBI Taxonomy" id="584609"/>
    <lineage>
        <taxon>Bacteria</taxon>
        <taxon>Pseudomonadati</taxon>
        <taxon>Bacteroidota</taxon>
        <taxon>Flavobacteriia</taxon>
        <taxon>Flavobacteriales</taxon>
        <taxon>Flavobacteriaceae</taxon>
        <taxon>Tenacibaculum</taxon>
    </lineage>
</organism>